<evidence type="ECO:0000313" key="8">
    <source>
        <dbReference type="EMBL" id="KAB0663814.1"/>
    </source>
</evidence>
<dbReference type="InterPro" id="IPR003317">
    <property type="entry name" value="Cyt-d_oxidase_su2"/>
</dbReference>
<dbReference type="GO" id="GO:0016682">
    <property type="term" value="F:oxidoreductase activity, acting on diphenols and related substances as donors, oxygen as acceptor"/>
    <property type="evidence" value="ECO:0007669"/>
    <property type="project" value="TreeGrafter"/>
</dbReference>
<evidence type="ECO:0000256" key="6">
    <source>
        <dbReference type="ARBA" id="ARBA00023136"/>
    </source>
</evidence>
<keyword evidence="6 7" id="KW-0472">Membrane</keyword>
<feature type="transmembrane region" description="Helical" evidence="7">
    <location>
        <begin position="234"/>
        <end position="252"/>
    </location>
</feature>
<evidence type="ECO:0000313" key="9">
    <source>
        <dbReference type="Proteomes" id="UP000420562"/>
    </source>
</evidence>
<dbReference type="GO" id="GO:0005886">
    <property type="term" value="C:plasma membrane"/>
    <property type="evidence" value="ECO:0007669"/>
    <property type="project" value="UniProtKB-SubCell"/>
</dbReference>
<feature type="transmembrane region" description="Helical" evidence="7">
    <location>
        <begin position="259"/>
        <end position="280"/>
    </location>
</feature>
<feature type="transmembrane region" description="Helical" evidence="7">
    <location>
        <begin position="12"/>
        <end position="36"/>
    </location>
</feature>
<evidence type="ECO:0000256" key="2">
    <source>
        <dbReference type="ARBA" id="ARBA00007543"/>
    </source>
</evidence>
<accession>A0A7J4ZM90</accession>
<dbReference type="AlphaFoldDB" id="A0A7J4ZM90"/>
<evidence type="ECO:0000256" key="1">
    <source>
        <dbReference type="ARBA" id="ARBA00004651"/>
    </source>
</evidence>
<feature type="transmembrane region" description="Helical" evidence="7">
    <location>
        <begin position="300"/>
        <end position="325"/>
    </location>
</feature>
<feature type="transmembrane region" description="Helical" evidence="7">
    <location>
        <begin position="118"/>
        <end position="138"/>
    </location>
</feature>
<protein>
    <submittedName>
        <fullName evidence="8">Cytochrome d ubiquinol oxidase subunit II</fullName>
    </submittedName>
</protein>
<dbReference type="GO" id="GO:0019646">
    <property type="term" value="P:aerobic electron transport chain"/>
    <property type="evidence" value="ECO:0007669"/>
    <property type="project" value="TreeGrafter"/>
</dbReference>
<evidence type="ECO:0000256" key="4">
    <source>
        <dbReference type="ARBA" id="ARBA00022692"/>
    </source>
</evidence>
<dbReference type="Pfam" id="PF02322">
    <property type="entry name" value="Cyt_bd_oxida_II"/>
    <property type="match status" value="1"/>
</dbReference>
<evidence type="ECO:0000256" key="3">
    <source>
        <dbReference type="ARBA" id="ARBA00022475"/>
    </source>
</evidence>
<proteinExistence type="inferred from homology"/>
<comment type="similarity">
    <text evidence="2">Belongs to the cytochrome ubiquinol oxidase subunit 2 family.</text>
</comment>
<dbReference type="Proteomes" id="UP000420562">
    <property type="component" value="Unassembled WGS sequence"/>
</dbReference>
<gene>
    <name evidence="8" type="ORF">F6V25_15400</name>
</gene>
<dbReference type="GO" id="GO:0009055">
    <property type="term" value="F:electron transfer activity"/>
    <property type="evidence" value="ECO:0007669"/>
    <property type="project" value="TreeGrafter"/>
</dbReference>
<dbReference type="PANTHER" id="PTHR43141:SF4">
    <property type="entry name" value="CYTOCHROME BD2 SUBUNIT II"/>
    <property type="match status" value="1"/>
</dbReference>
<feature type="transmembrane region" description="Helical" evidence="7">
    <location>
        <begin position="201"/>
        <end position="222"/>
    </location>
</feature>
<feature type="transmembrane region" description="Helical" evidence="7">
    <location>
        <begin position="158"/>
        <end position="180"/>
    </location>
</feature>
<reference evidence="8 9" key="1">
    <citation type="submission" date="2019-09" db="EMBL/GenBank/DDBJ databases">
        <title>Geobacter sp. Red96, a novel strain isolated from paddy soil.</title>
        <authorList>
            <person name="Xu Z."/>
            <person name="Masuda Y."/>
            <person name="Itoh H."/>
            <person name="Senoo K."/>
        </authorList>
    </citation>
    <scope>NUCLEOTIDE SEQUENCE [LARGE SCALE GENOMIC DNA]</scope>
    <source>
        <strain evidence="8 9">Red96</strain>
    </source>
</reference>
<dbReference type="EMBL" id="VZQZ01000011">
    <property type="protein sequence ID" value="KAB0663814.1"/>
    <property type="molecule type" value="Genomic_DNA"/>
</dbReference>
<comment type="subcellular location">
    <subcellularLocation>
        <location evidence="1">Cell membrane</location>
        <topology evidence="1">Multi-pass membrane protein</topology>
    </subcellularLocation>
</comment>
<dbReference type="PANTHER" id="PTHR43141">
    <property type="entry name" value="CYTOCHROME BD2 SUBUNIT II"/>
    <property type="match status" value="1"/>
</dbReference>
<comment type="caution">
    <text evidence="8">The sequence shown here is derived from an EMBL/GenBank/DDBJ whole genome shotgun (WGS) entry which is preliminary data.</text>
</comment>
<keyword evidence="5 7" id="KW-1133">Transmembrane helix</keyword>
<name>A0A7J4ZM90_9BACT</name>
<feature type="transmembrane region" description="Helical" evidence="7">
    <location>
        <begin position="77"/>
        <end position="98"/>
    </location>
</feature>
<feature type="transmembrane region" description="Helical" evidence="7">
    <location>
        <begin position="48"/>
        <end position="71"/>
    </location>
</feature>
<keyword evidence="3" id="KW-1003">Cell membrane</keyword>
<keyword evidence="4 7" id="KW-0812">Transmembrane</keyword>
<evidence type="ECO:0000256" key="5">
    <source>
        <dbReference type="ARBA" id="ARBA00022989"/>
    </source>
</evidence>
<keyword evidence="9" id="KW-1185">Reference proteome</keyword>
<dbReference type="GO" id="GO:0070069">
    <property type="term" value="C:cytochrome complex"/>
    <property type="evidence" value="ECO:0007669"/>
    <property type="project" value="TreeGrafter"/>
</dbReference>
<sequence length="335" mass="35872">MWTLENLAAGAVYLGLVMYAVFGGADFGGGVWTAFASGPRAREQRNSLFHAIGPVWETNHVWLIFVVVALFTGFPKGFAAMFTVLLFPLVIALIGINFRGAAFAFRHFGRQTGEHIPFMVSTFAVSSILAPFALGMAVTATATGKIVIADGRVQAEPWFWIDPFTLVGGLAAVAICAYLAPIYMTVRTEGALRKDFRRQGIIAGLVLGILTAAEIPVAMAHAPLFASRLLAPRGITFVALSVIGGITTQILLWRCRFPWAQIAAVGTVTLTISGFAAAMYPDLLMGQLSIVAAAAPSATLRAFFLVLVIGIVILAPSLLLLYWTFRGEPNPELPQ</sequence>
<dbReference type="RefSeq" id="WP_151129509.1">
    <property type="nucleotide sequence ID" value="NZ_VZQZ01000011.1"/>
</dbReference>
<evidence type="ECO:0000256" key="7">
    <source>
        <dbReference type="SAM" id="Phobius"/>
    </source>
</evidence>
<organism evidence="8 9">
    <name type="scientific">Oryzomonas japonica</name>
    <dbReference type="NCBI Taxonomy" id="2603858"/>
    <lineage>
        <taxon>Bacteria</taxon>
        <taxon>Pseudomonadati</taxon>
        <taxon>Thermodesulfobacteriota</taxon>
        <taxon>Desulfuromonadia</taxon>
        <taxon>Geobacterales</taxon>
        <taxon>Geobacteraceae</taxon>
        <taxon>Oryzomonas</taxon>
    </lineage>
</organism>